<keyword evidence="3" id="KW-1185">Reference proteome</keyword>
<dbReference type="Proteomes" id="UP000624325">
    <property type="component" value="Unassembled WGS sequence"/>
</dbReference>
<feature type="region of interest" description="Disordered" evidence="1">
    <location>
        <begin position="1"/>
        <end position="114"/>
    </location>
</feature>
<evidence type="ECO:0000313" key="2">
    <source>
        <dbReference type="EMBL" id="GIF61908.1"/>
    </source>
</evidence>
<name>A0ABQ4CGM2_9ACTN</name>
<reference evidence="2 3" key="1">
    <citation type="submission" date="2021-01" db="EMBL/GenBank/DDBJ databases">
        <title>Whole genome shotgun sequence of Asanoa iriomotensis NBRC 100142.</title>
        <authorList>
            <person name="Komaki H."/>
            <person name="Tamura T."/>
        </authorList>
    </citation>
    <scope>NUCLEOTIDE SEQUENCE [LARGE SCALE GENOMIC DNA]</scope>
    <source>
        <strain evidence="2 3">NBRC 100142</strain>
    </source>
</reference>
<protein>
    <submittedName>
        <fullName evidence="2">Uncharacterized protein</fullName>
    </submittedName>
</protein>
<evidence type="ECO:0000313" key="3">
    <source>
        <dbReference type="Proteomes" id="UP000624325"/>
    </source>
</evidence>
<sequence>MAGVSTHGSEVHRDGVPAAGQGDASDLVGEALDESGAGDHEEVPTIAADEPAPRPAPAPAPVDDVGRSPRSVGGQPPAAKWVGSREKNAGTSRYAPGPPESNVENRKLTPPPLS</sequence>
<gene>
    <name evidence="2" type="ORF">Air01nite_80030</name>
</gene>
<comment type="caution">
    <text evidence="2">The sequence shown here is derived from an EMBL/GenBank/DDBJ whole genome shotgun (WGS) entry which is preliminary data.</text>
</comment>
<proteinExistence type="predicted"/>
<evidence type="ECO:0000256" key="1">
    <source>
        <dbReference type="SAM" id="MobiDB-lite"/>
    </source>
</evidence>
<dbReference type="EMBL" id="BONC01000154">
    <property type="protein sequence ID" value="GIF61908.1"/>
    <property type="molecule type" value="Genomic_DNA"/>
</dbReference>
<dbReference type="RefSeq" id="WP_203708798.1">
    <property type="nucleotide sequence ID" value="NZ_BONC01000154.1"/>
</dbReference>
<organism evidence="2 3">
    <name type="scientific">Asanoa iriomotensis</name>
    <dbReference type="NCBI Taxonomy" id="234613"/>
    <lineage>
        <taxon>Bacteria</taxon>
        <taxon>Bacillati</taxon>
        <taxon>Actinomycetota</taxon>
        <taxon>Actinomycetes</taxon>
        <taxon>Micromonosporales</taxon>
        <taxon>Micromonosporaceae</taxon>
        <taxon>Asanoa</taxon>
    </lineage>
</organism>
<accession>A0ABQ4CGM2</accession>